<feature type="compositionally biased region" description="Basic residues" evidence="1">
    <location>
        <begin position="349"/>
        <end position="360"/>
    </location>
</feature>
<gene>
    <name evidence="2" type="ORF">AVDCRST_MAG13-1675</name>
</gene>
<organism evidence="2">
    <name type="scientific">uncultured Solirubrobacteraceae bacterium</name>
    <dbReference type="NCBI Taxonomy" id="1162706"/>
    <lineage>
        <taxon>Bacteria</taxon>
        <taxon>Bacillati</taxon>
        <taxon>Actinomycetota</taxon>
        <taxon>Thermoleophilia</taxon>
        <taxon>Solirubrobacterales</taxon>
        <taxon>Solirubrobacteraceae</taxon>
        <taxon>environmental samples</taxon>
    </lineage>
</organism>
<feature type="compositionally biased region" description="Basic residues" evidence="1">
    <location>
        <begin position="157"/>
        <end position="184"/>
    </location>
</feature>
<feature type="compositionally biased region" description="Basic and acidic residues" evidence="1">
    <location>
        <begin position="374"/>
        <end position="384"/>
    </location>
</feature>
<name>A0A6J4SD90_9ACTN</name>
<dbReference type="GO" id="GO:0008115">
    <property type="term" value="F:sarcosine oxidase activity"/>
    <property type="evidence" value="ECO:0007669"/>
    <property type="project" value="UniProtKB-EC"/>
</dbReference>
<feature type="region of interest" description="Disordered" evidence="1">
    <location>
        <begin position="1"/>
        <end position="234"/>
    </location>
</feature>
<keyword evidence="2" id="KW-0560">Oxidoreductase</keyword>
<feature type="non-terminal residue" evidence="2">
    <location>
        <position position="1"/>
    </location>
</feature>
<protein>
    <submittedName>
        <fullName evidence="2">Sarcosine oxidase beta subunit</fullName>
        <ecNumber evidence="2">1.5.3.1</ecNumber>
    </submittedName>
</protein>
<evidence type="ECO:0000256" key="1">
    <source>
        <dbReference type="SAM" id="MobiDB-lite"/>
    </source>
</evidence>
<feature type="compositionally biased region" description="Low complexity" evidence="1">
    <location>
        <begin position="290"/>
        <end position="309"/>
    </location>
</feature>
<feature type="compositionally biased region" description="Basic residues" evidence="1">
    <location>
        <begin position="74"/>
        <end position="87"/>
    </location>
</feature>
<dbReference type="EC" id="1.5.3.1" evidence="2"/>
<feature type="non-terminal residue" evidence="2">
    <location>
        <position position="384"/>
    </location>
</feature>
<feature type="compositionally biased region" description="Basic residues" evidence="1">
    <location>
        <begin position="212"/>
        <end position="224"/>
    </location>
</feature>
<accession>A0A6J4SD90</accession>
<sequence length="384" mass="41977">GRAARQRRGGRHRRRDPRDERRVPPRAGRRRRRGPPRARRARAGVVGQADRRRARAVLRRPERPPRRAEPRGLRPVRRRVRRGHPARQGRLPLPPADPGPRRDVRGGARPPARGGRPEPADRPPRGPGAVPAPRSGRLRRRRVLAVRRARPSDGGRRGLRGLRPPPRRARGVRVRGHGHRRPRRGDHGGAHLARGGPDVDGGLRGGAVVARDRRHGRRRARRPAHPAADRLQRPADAAGAAAAVHDRLRQHLLLPHRGRGRPAGHVRSGPGPGVRPRVLRGVASGPAPGGRPLRALARGGPRAPRVGGAVRDDAGRQRARGGEPGGEPLPLRDRLLRPRVLPGPGRGGGRGRPRPRRAAVHGRDGAAGRALRRARPDPRGQHRL</sequence>
<feature type="compositionally biased region" description="Basic and acidic residues" evidence="1">
    <location>
        <begin position="115"/>
        <end position="124"/>
    </location>
</feature>
<feature type="compositionally biased region" description="Basic residues" evidence="1">
    <location>
        <begin position="27"/>
        <end position="42"/>
    </location>
</feature>
<feature type="compositionally biased region" description="Basic residues" evidence="1">
    <location>
        <begin position="1"/>
        <end position="15"/>
    </location>
</feature>
<feature type="compositionally biased region" description="Basic residues" evidence="1">
    <location>
        <begin position="136"/>
        <end position="149"/>
    </location>
</feature>
<dbReference type="AlphaFoldDB" id="A0A6J4SD90"/>
<evidence type="ECO:0000313" key="2">
    <source>
        <dbReference type="EMBL" id="CAA9489584.1"/>
    </source>
</evidence>
<proteinExistence type="predicted"/>
<feature type="compositionally biased region" description="Basic and acidic residues" evidence="1">
    <location>
        <begin position="59"/>
        <end position="72"/>
    </location>
</feature>
<reference evidence="2" key="1">
    <citation type="submission" date="2020-02" db="EMBL/GenBank/DDBJ databases">
        <authorList>
            <person name="Meier V. D."/>
        </authorList>
    </citation>
    <scope>NUCLEOTIDE SEQUENCE</scope>
    <source>
        <strain evidence="2">AVDCRST_MAG13</strain>
    </source>
</reference>
<feature type="region of interest" description="Disordered" evidence="1">
    <location>
        <begin position="253"/>
        <end position="384"/>
    </location>
</feature>
<feature type="compositionally biased region" description="Basic residues" evidence="1">
    <location>
        <begin position="253"/>
        <end position="264"/>
    </location>
</feature>
<dbReference type="EMBL" id="CADCVO010000262">
    <property type="protein sequence ID" value="CAA9489584.1"/>
    <property type="molecule type" value="Genomic_DNA"/>
</dbReference>